<dbReference type="CDD" id="cd03416">
    <property type="entry name" value="CbiX_SirB_N"/>
    <property type="match status" value="1"/>
</dbReference>
<dbReference type="RefSeq" id="WP_212517204.1">
    <property type="nucleotide sequence ID" value="NZ_JAGSOH010000012.1"/>
</dbReference>
<dbReference type="PANTHER" id="PTHR33542:SF5">
    <property type="entry name" value="FERROCHELATASE CHE1"/>
    <property type="match status" value="1"/>
</dbReference>
<keyword evidence="1" id="KW-0479">Metal-binding</keyword>
<gene>
    <name evidence="4" type="ORF">KDK95_07025</name>
</gene>
<evidence type="ECO:0000313" key="5">
    <source>
        <dbReference type="Proteomes" id="UP000676325"/>
    </source>
</evidence>
<name>A0A941E7R7_9ACTN</name>
<evidence type="ECO:0000313" key="4">
    <source>
        <dbReference type="EMBL" id="MBR7826052.1"/>
    </source>
</evidence>
<evidence type="ECO:0000256" key="2">
    <source>
        <dbReference type="ARBA" id="ARBA00023239"/>
    </source>
</evidence>
<dbReference type="EMBL" id="JAGSOH010000012">
    <property type="protein sequence ID" value="MBR7826052.1"/>
    <property type="molecule type" value="Genomic_DNA"/>
</dbReference>
<dbReference type="InterPro" id="IPR050963">
    <property type="entry name" value="Sirohydro_Cobaltochel/CbiX"/>
</dbReference>
<dbReference type="SUPFAM" id="SSF53800">
    <property type="entry name" value="Chelatase"/>
    <property type="match status" value="1"/>
</dbReference>
<evidence type="ECO:0000256" key="1">
    <source>
        <dbReference type="ARBA" id="ARBA00022723"/>
    </source>
</evidence>
<dbReference type="Gene3D" id="3.40.50.1400">
    <property type="match status" value="2"/>
</dbReference>
<proteinExistence type="predicted"/>
<dbReference type="InterPro" id="IPR002762">
    <property type="entry name" value="CbiX-like"/>
</dbReference>
<evidence type="ECO:0000256" key="3">
    <source>
        <dbReference type="SAM" id="MobiDB-lite"/>
    </source>
</evidence>
<feature type="region of interest" description="Disordered" evidence="3">
    <location>
        <begin position="241"/>
        <end position="262"/>
    </location>
</feature>
<sequence>MSRLLLVAHGSRDPRYAASYETLCAQLHRQGHAARVGHLGLCGPDVVEAARLLARQGGDEPIVAVPMFLNHGYHVAHDVPAAVAEARAALGAHERILVAEPLGPDRLLIEAMESRLRELGVWPGDPETAVVLASAGTSDAAARGVLEAAAARWARTGWHSVSPAYAAAAEPDAARAVAGARAAGARDVVIASYFLAPGLLADRVANGTPGVRMAAPLATPADVDPALLRLVVARAGAALRRNAGSHGGRPRPGARNGSALRR</sequence>
<keyword evidence="2" id="KW-0456">Lyase</keyword>
<accession>A0A941E7R7</accession>
<comment type="caution">
    <text evidence="4">The sequence shown here is derived from an EMBL/GenBank/DDBJ whole genome shotgun (WGS) entry which is preliminary data.</text>
</comment>
<dbReference type="Proteomes" id="UP000676325">
    <property type="component" value="Unassembled WGS sequence"/>
</dbReference>
<organism evidence="4 5">
    <name type="scientific">Actinospica acidithermotolerans</name>
    <dbReference type="NCBI Taxonomy" id="2828514"/>
    <lineage>
        <taxon>Bacteria</taxon>
        <taxon>Bacillati</taxon>
        <taxon>Actinomycetota</taxon>
        <taxon>Actinomycetes</taxon>
        <taxon>Catenulisporales</taxon>
        <taxon>Actinospicaceae</taxon>
        <taxon>Actinospica</taxon>
    </lineage>
</organism>
<dbReference type="Pfam" id="PF01903">
    <property type="entry name" value="CbiX"/>
    <property type="match status" value="2"/>
</dbReference>
<reference evidence="4" key="1">
    <citation type="submission" date="2021-04" db="EMBL/GenBank/DDBJ databases">
        <title>Genome based classification of Actinospica acidithermotolerans sp. nov., an actinobacterium isolated from an Indonesian hot spring.</title>
        <authorList>
            <person name="Kusuma A.B."/>
            <person name="Putra K.E."/>
            <person name="Nafisah S."/>
            <person name="Loh J."/>
            <person name="Nouioui I."/>
            <person name="Goodfellow M."/>
        </authorList>
    </citation>
    <scope>NUCLEOTIDE SEQUENCE</scope>
    <source>
        <strain evidence="4">MGRD01-02</strain>
    </source>
</reference>
<protein>
    <submittedName>
        <fullName evidence="4">Sirohydrochlorin chelatase</fullName>
    </submittedName>
</protein>
<dbReference type="AlphaFoldDB" id="A0A941E7R7"/>
<keyword evidence="5" id="KW-1185">Reference proteome</keyword>
<dbReference type="PANTHER" id="PTHR33542">
    <property type="entry name" value="SIROHYDROCHLORIN FERROCHELATASE, CHLOROPLASTIC"/>
    <property type="match status" value="1"/>
</dbReference>
<dbReference type="GO" id="GO:0016829">
    <property type="term" value="F:lyase activity"/>
    <property type="evidence" value="ECO:0007669"/>
    <property type="project" value="UniProtKB-KW"/>
</dbReference>
<dbReference type="GO" id="GO:0046872">
    <property type="term" value="F:metal ion binding"/>
    <property type="evidence" value="ECO:0007669"/>
    <property type="project" value="UniProtKB-KW"/>
</dbReference>